<proteinExistence type="predicted"/>
<dbReference type="InterPro" id="IPR011993">
    <property type="entry name" value="PH-like_dom_sf"/>
</dbReference>
<organism evidence="3 4">
    <name type="scientific">Mesorhabditis spiculigera</name>
    <dbReference type="NCBI Taxonomy" id="96644"/>
    <lineage>
        <taxon>Eukaryota</taxon>
        <taxon>Metazoa</taxon>
        <taxon>Ecdysozoa</taxon>
        <taxon>Nematoda</taxon>
        <taxon>Chromadorea</taxon>
        <taxon>Rhabditida</taxon>
        <taxon>Rhabditina</taxon>
        <taxon>Rhabditomorpha</taxon>
        <taxon>Rhabditoidea</taxon>
        <taxon>Rhabditidae</taxon>
        <taxon>Mesorhabditinae</taxon>
        <taxon>Mesorhabditis</taxon>
    </lineage>
</organism>
<feature type="domain" description="Rab-GAP TBC" evidence="2">
    <location>
        <begin position="205"/>
        <end position="392"/>
    </location>
</feature>
<gene>
    <name evidence="3" type="ORF">MSPICULIGERA_LOCUS12929</name>
</gene>
<dbReference type="InterPro" id="IPR004182">
    <property type="entry name" value="GRAM"/>
</dbReference>
<dbReference type="Pfam" id="PF00566">
    <property type="entry name" value="RabGAP-TBC"/>
    <property type="match status" value="1"/>
</dbReference>
<dbReference type="FunFam" id="1.10.8.270:FF:000002">
    <property type="entry name" value="TBC1 domain family member 9B"/>
    <property type="match status" value="1"/>
</dbReference>
<dbReference type="Gene3D" id="1.10.238.10">
    <property type="entry name" value="EF-hand"/>
    <property type="match status" value="1"/>
</dbReference>
<dbReference type="SMART" id="SM00164">
    <property type="entry name" value="TBC"/>
    <property type="match status" value="1"/>
</dbReference>
<sequence>MSMRAMRMTLNMLRYMAVSFCENIQSVSRFCLPVSERIDGDCECRLFTPYDRRHTRGTLYLSAHFACFESKVENLVSVVIPLLEVSSVEECSGGTEAAQKNCGILVCLHNGTAIMFTEVPDRDRVLAKLVAFREQAKIQHSFDKTKRAEKNGPLILLEKPLIAIYPFGNDVGPALEKKWEKLSDEYGWGVGMYRTVDMHRLLLDGIPTNKRGEMWMLCSGAGAEMGLHPGYYASLLARHFGQFTVAVEEIERDLHRSLPEHPAFQKGPGIDALRRILTAYSFRNPNIGYCQAMNIVGSVLLLFVPEEQAFWLLVAVCERLLPDYYNTKVVGALVDQGVFSELVQSFQPSIHQQLSRIGLDQMIALSWFLTVFLSDIKFEAAVRILDLFFFEGAKLMFQVALEILKDNEELLASSRDDGDTMVALSAYTAKIVETDEHQEGKICIGNLLSNSYRDFGCAFTNAHIEKLRLKHRLKVVQGLEDSQMKSIIRSVGQECKFGQEELEKLYNLVKEEHLLSWRTRLAMSARGKEESMLEKSSRGSSSSQYRVDFELFEQIIPRMLPWTVHHILIVRLFRLLDITESGLLTFRDVAVTLSILLLGDATEKLALFYKCHLPPAFNESDLDEEDRVFGEEHEDDEDKPEMACEAHVLLGSPRHRGSTSGRTDDGLRDMRSRSSTATSITMLEAPSSSASLIELIASRSQCSDDEPESAKEASNDNGSDNFSLVAESVEKLKVLRAKMCHEGHETTRAEIRALPPMNQTQFIQMWKTFYELVSSDNVDQKIFHSLAVVGTLLLQIGETYKELQAKLEADIANAVLEDGEEAKRGDGSDAEELVDEDEEEMRKAREPITEATRRRAGAHSQAVSDGEWRVTLEQVLASAISESPLSDFFREEVQPGCFDLPLPPKTLRHRQGGGRRTTTDRWVVRISAYGRYGLSSHL</sequence>
<accession>A0AA36CU97</accession>
<name>A0AA36CU97_9BILA</name>
<evidence type="ECO:0000259" key="2">
    <source>
        <dbReference type="PROSITE" id="PS50086"/>
    </source>
</evidence>
<dbReference type="InterPro" id="IPR000195">
    <property type="entry name" value="Rab-GAP-TBC_dom"/>
</dbReference>
<dbReference type="PROSITE" id="PS50086">
    <property type="entry name" value="TBC_RABGAP"/>
    <property type="match status" value="1"/>
</dbReference>
<dbReference type="PANTHER" id="PTHR47219">
    <property type="entry name" value="RAB GTPASE-ACTIVATING PROTEIN 1-LIKE"/>
    <property type="match status" value="1"/>
</dbReference>
<dbReference type="Proteomes" id="UP001177023">
    <property type="component" value="Unassembled WGS sequence"/>
</dbReference>
<dbReference type="AlphaFoldDB" id="A0AA36CU97"/>
<dbReference type="Gene3D" id="1.10.8.270">
    <property type="entry name" value="putative rabgap domain of human tbc1 domain family member 14 like domains"/>
    <property type="match status" value="1"/>
</dbReference>
<keyword evidence="4" id="KW-1185">Reference proteome</keyword>
<evidence type="ECO:0000313" key="4">
    <source>
        <dbReference type="Proteomes" id="UP001177023"/>
    </source>
</evidence>
<protein>
    <recommendedName>
        <fullName evidence="2">Rab-GAP TBC domain-containing protein</fullName>
    </recommendedName>
</protein>
<dbReference type="EMBL" id="CATQJA010002631">
    <property type="protein sequence ID" value="CAJ0574597.1"/>
    <property type="molecule type" value="Genomic_DNA"/>
</dbReference>
<feature type="compositionally biased region" description="Acidic residues" evidence="1">
    <location>
        <begin position="828"/>
        <end position="839"/>
    </location>
</feature>
<dbReference type="FunFam" id="1.10.472.80:FF:000069">
    <property type="entry name" value="TBC (Tre-2/Bub2/Cdc16) domain family"/>
    <property type="match status" value="1"/>
</dbReference>
<dbReference type="Gene3D" id="1.10.472.80">
    <property type="entry name" value="Ypt/Rab-GAP domain of gyp1p, domain 3"/>
    <property type="match status" value="1"/>
</dbReference>
<reference evidence="3" key="1">
    <citation type="submission" date="2023-06" db="EMBL/GenBank/DDBJ databases">
        <authorList>
            <person name="Delattre M."/>
        </authorList>
    </citation>
    <scope>NUCLEOTIDE SEQUENCE</scope>
    <source>
        <strain evidence="3">AF72</strain>
    </source>
</reference>
<dbReference type="InterPro" id="IPR035969">
    <property type="entry name" value="Rab-GAP_TBC_sf"/>
</dbReference>
<dbReference type="InterPro" id="IPR050302">
    <property type="entry name" value="Rab_GAP_TBC_domain"/>
</dbReference>
<dbReference type="SUPFAM" id="SSF47923">
    <property type="entry name" value="Ypt/Rab-GAP domain of gyp1p"/>
    <property type="match status" value="2"/>
</dbReference>
<feature type="region of interest" description="Disordered" evidence="1">
    <location>
        <begin position="818"/>
        <end position="843"/>
    </location>
</feature>
<comment type="caution">
    <text evidence="3">The sequence shown here is derived from an EMBL/GenBank/DDBJ whole genome shotgun (WGS) entry which is preliminary data.</text>
</comment>
<evidence type="ECO:0000313" key="3">
    <source>
        <dbReference type="EMBL" id="CAJ0574597.1"/>
    </source>
</evidence>
<dbReference type="GO" id="GO:0005096">
    <property type="term" value="F:GTPase activator activity"/>
    <property type="evidence" value="ECO:0007669"/>
    <property type="project" value="TreeGrafter"/>
</dbReference>
<feature type="non-terminal residue" evidence="3">
    <location>
        <position position="1"/>
    </location>
</feature>
<feature type="region of interest" description="Disordered" evidence="1">
    <location>
        <begin position="701"/>
        <end position="721"/>
    </location>
</feature>
<feature type="region of interest" description="Disordered" evidence="1">
    <location>
        <begin position="652"/>
        <end position="683"/>
    </location>
</feature>
<dbReference type="GO" id="GO:0031267">
    <property type="term" value="F:small GTPase binding"/>
    <property type="evidence" value="ECO:0007669"/>
    <property type="project" value="TreeGrafter"/>
</dbReference>
<dbReference type="SMART" id="SM00568">
    <property type="entry name" value="GRAM"/>
    <property type="match status" value="1"/>
</dbReference>
<evidence type="ECO:0000256" key="1">
    <source>
        <dbReference type="SAM" id="MobiDB-lite"/>
    </source>
</evidence>
<dbReference type="PANTHER" id="PTHR47219:SF6">
    <property type="entry name" value="RAB GTPASE-ACTIVATING PROTEIN 1"/>
    <property type="match status" value="1"/>
</dbReference>
<dbReference type="Pfam" id="PF02893">
    <property type="entry name" value="GRAM"/>
    <property type="match status" value="1"/>
</dbReference>
<feature type="compositionally biased region" description="Basic and acidic residues" evidence="1">
    <location>
        <begin position="662"/>
        <end position="672"/>
    </location>
</feature>
<dbReference type="Gene3D" id="2.30.29.30">
    <property type="entry name" value="Pleckstrin-homology domain (PH domain)/Phosphotyrosine-binding domain (PTB)"/>
    <property type="match status" value="1"/>
</dbReference>